<dbReference type="Gene3D" id="3.30.565.10">
    <property type="entry name" value="Histidine kinase-like ATPase, C-terminal domain"/>
    <property type="match status" value="2"/>
</dbReference>
<evidence type="ECO:0000256" key="5">
    <source>
        <dbReference type="ARBA" id="ARBA00022777"/>
    </source>
</evidence>
<comment type="catalytic activity">
    <reaction evidence="1">
        <text>ATP + protein L-histidine = ADP + protein N-phospho-L-histidine.</text>
        <dbReference type="EC" id="2.7.13.3"/>
    </reaction>
</comment>
<dbReference type="GO" id="GO:0000155">
    <property type="term" value="F:phosphorelay sensor kinase activity"/>
    <property type="evidence" value="ECO:0007669"/>
    <property type="project" value="TreeGrafter"/>
</dbReference>
<accession>A0AAU7GHR4</accession>
<dbReference type="PANTHER" id="PTHR44936:SF10">
    <property type="entry name" value="SENSOR PROTEIN RSTB"/>
    <property type="match status" value="1"/>
</dbReference>
<organism evidence="10">
    <name type="scientific">Leifsonia sp. NPDC080035</name>
    <dbReference type="NCBI Taxonomy" id="3143936"/>
    <lineage>
        <taxon>Bacteria</taxon>
        <taxon>Bacillati</taxon>
        <taxon>Actinomycetota</taxon>
        <taxon>Actinomycetes</taxon>
        <taxon>Micrococcales</taxon>
        <taxon>Microbacteriaceae</taxon>
        <taxon>Leifsonia</taxon>
    </lineage>
</organism>
<dbReference type="Pfam" id="PF13589">
    <property type="entry name" value="HATPase_c_3"/>
    <property type="match status" value="1"/>
</dbReference>
<keyword evidence="5" id="KW-0418">Kinase</keyword>
<dbReference type="PRINTS" id="PR00344">
    <property type="entry name" value="BCTRLSENSOR"/>
</dbReference>
<proteinExistence type="predicted"/>
<evidence type="ECO:0000256" key="1">
    <source>
        <dbReference type="ARBA" id="ARBA00000085"/>
    </source>
</evidence>
<dbReference type="InterPro" id="IPR004358">
    <property type="entry name" value="Sig_transdc_His_kin-like_C"/>
</dbReference>
<dbReference type="AlphaFoldDB" id="A0AAU7GHR4"/>
<dbReference type="PANTHER" id="PTHR44936">
    <property type="entry name" value="SENSOR PROTEIN CREC"/>
    <property type="match status" value="1"/>
</dbReference>
<dbReference type="PROSITE" id="PS50109">
    <property type="entry name" value="HIS_KIN"/>
    <property type="match status" value="1"/>
</dbReference>
<dbReference type="InterPro" id="IPR005467">
    <property type="entry name" value="His_kinase_dom"/>
</dbReference>
<dbReference type="GO" id="GO:0005886">
    <property type="term" value="C:plasma membrane"/>
    <property type="evidence" value="ECO:0007669"/>
    <property type="project" value="TreeGrafter"/>
</dbReference>
<evidence type="ECO:0000256" key="8">
    <source>
        <dbReference type="SAM" id="MobiDB-lite"/>
    </source>
</evidence>
<keyword evidence="7" id="KW-0902">Two-component regulatory system</keyword>
<sequence>MTVVPAKDASGAPDGRGALRPRARLLRTLGNDLISSDKVALIELVKNSYDADATAVLIRFHGPLSRGAGRIEVLDDGHGMDVGTLQTSWLDIATDTKRRKPKSENGRRVLGEKGIGRLAAARLGNELLLVTRRAGVEEVQLLIDWTQFDRDEAYLDEIEVAWEVGLPEVFAGQGRANEYFSKAKIKEWNRGRGTLLQIEKLTHEWSQKDFVELRTALTRLIRPRPTILFGSAEGDASHEEAEVAEADTADAPTSEGSKDGSSGPSGFHIFIELIDVPEDMQRFEGAIDSSVDLSTPHYQLKGSVDSNGSAHLHYVQQEPPADIELEPKMLWNDDRRSPQSGPFDFEINVWDRDNDAIQRTLIASRPDGQSPSAKELKGFRETLDDVAGVSIYRDGFRVLPFGESGDDWLGLDLRRVQSPTLRLSNNQIVGQIFIGADTNQGLQDQSNREGFLAGTAYSDLQSLVRAALNELEGRRYKARRPDEAPKEKKGGLFKRFDLGEIRSALAASYPGDTRLIGLVDDKNRDIQEGVTEVQQVLSRYSRLATLGSLVDRVLHDGRTVITRLKNISRFGKRDLSKAALTAEEKVSVAQGAMEQTAVQADVLSTLFNQIEPFGGRKRGRPKDVHVRDLLQSAVSIMQVEADDRGVAVEVVADQDFVTRLDEAEALTVLVNLIQNAIYWTATQPSVSQRKVVVDARTNADQSLTFTVSDSGPGVSDEIRGQIFDPYFSSKPDGVGLGLSIVGNMVEDIYGGELTLVQEGPLDGATFEATFRRRV</sequence>
<dbReference type="RefSeq" id="WP_348789881.1">
    <property type="nucleotide sequence ID" value="NZ_CP157390.1"/>
</dbReference>
<keyword evidence="6 10" id="KW-0067">ATP-binding</keyword>
<keyword evidence="4" id="KW-0547">Nucleotide-binding</keyword>
<evidence type="ECO:0000256" key="2">
    <source>
        <dbReference type="ARBA" id="ARBA00012438"/>
    </source>
</evidence>
<reference evidence="10" key="1">
    <citation type="submission" date="2024-05" db="EMBL/GenBank/DDBJ databases">
        <title>The Natural Products Discovery Center: Release of the First 8490 Sequenced Strains for Exploring Actinobacteria Biosynthetic Diversity.</title>
        <authorList>
            <person name="Kalkreuter E."/>
            <person name="Kautsar S.A."/>
            <person name="Yang D."/>
            <person name="Bader C.D."/>
            <person name="Teijaro C.N."/>
            <person name="Fluegel L."/>
            <person name="Davis C.M."/>
            <person name="Simpson J.R."/>
            <person name="Lauterbach L."/>
            <person name="Steele A.D."/>
            <person name="Gui C."/>
            <person name="Meng S."/>
            <person name="Li G."/>
            <person name="Viehrig K."/>
            <person name="Ye F."/>
            <person name="Su P."/>
            <person name="Kiefer A.F."/>
            <person name="Nichols A."/>
            <person name="Cepeda A.J."/>
            <person name="Yan W."/>
            <person name="Fan B."/>
            <person name="Jiang Y."/>
            <person name="Adhikari A."/>
            <person name="Zheng C.-J."/>
            <person name="Schuster L."/>
            <person name="Cowan T.M."/>
            <person name="Smanski M.J."/>
            <person name="Chevrette M.G."/>
            <person name="de Carvalho L.P.S."/>
            <person name="Shen B."/>
        </authorList>
    </citation>
    <scope>NUCLEOTIDE SEQUENCE</scope>
    <source>
        <strain evidence="10">NPDC080035</strain>
    </source>
</reference>
<evidence type="ECO:0000259" key="9">
    <source>
        <dbReference type="PROSITE" id="PS50109"/>
    </source>
</evidence>
<dbReference type="InterPro" id="IPR036890">
    <property type="entry name" value="HATPase_C_sf"/>
</dbReference>
<dbReference type="SMART" id="SM00387">
    <property type="entry name" value="HATPase_c"/>
    <property type="match status" value="1"/>
</dbReference>
<keyword evidence="3" id="KW-0808">Transferase</keyword>
<feature type="domain" description="Histidine kinase" evidence="9">
    <location>
        <begin position="552"/>
        <end position="774"/>
    </location>
</feature>
<protein>
    <recommendedName>
        <fullName evidence="2">histidine kinase</fullName>
        <ecNumber evidence="2">2.7.13.3</ecNumber>
    </recommendedName>
</protein>
<gene>
    <name evidence="10" type="ORF">AAME72_08895</name>
</gene>
<dbReference type="GO" id="GO:0005524">
    <property type="term" value="F:ATP binding"/>
    <property type="evidence" value="ECO:0007669"/>
    <property type="project" value="UniProtKB-KW"/>
</dbReference>
<evidence type="ECO:0000313" key="10">
    <source>
        <dbReference type="EMBL" id="XBM49971.1"/>
    </source>
</evidence>
<dbReference type="EC" id="2.7.13.3" evidence="2"/>
<dbReference type="Pfam" id="PF02518">
    <property type="entry name" value="HATPase_c"/>
    <property type="match status" value="1"/>
</dbReference>
<name>A0AAU7GHR4_9MICO</name>
<dbReference type="InterPro" id="IPR003594">
    <property type="entry name" value="HATPase_dom"/>
</dbReference>
<evidence type="ECO:0000256" key="6">
    <source>
        <dbReference type="ARBA" id="ARBA00022840"/>
    </source>
</evidence>
<dbReference type="InterPro" id="IPR050980">
    <property type="entry name" value="2C_sensor_his_kinase"/>
</dbReference>
<feature type="region of interest" description="Disordered" evidence="8">
    <location>
        <begin position="234"/>
        <end position="265"/>
    </location>
</feature>
<dbReference type="EMBL" id="CP157390">
    <property type="protein sequence ID" value="XBM49971.1"/>
    <property type="molecule type" value="Genomic_DNA"/>
</dbReference>
<evidence type="ECO:0000256" key="7">
    <source>
        <dbReference type="ARBA" id="ARBA00023012"/>
    </source>
</evidence>
<dbReference type="SUPFAM" id="SSF55874">
    <property type="entry name" value="ATPase domain of HSP90 chaperone/DNA topoisomerase II/histidine kinase"/>
    <property type="match status" value="2"/>
</dbReference>
<evidence type="ECO:0000256" key="4">
    <source>
        <dbReference type="ARBA" id="ARBA00022741"/>
    </source>
</evidence>
<evidence type="ECO:0000256" key="3">
    <source>
        <dbReference type="ARBA" id="ARBA00022679"/>
    </source>
</evidence>